<dbReference type="EMBL" id="RKQG01000004">
    <property type="protein sequence ID" value="RPE27330.1"/>
    <property type="molecule type" value="Genomic_DNA"/>
</dbReference>
<protein>
    <submittedName>
        <fullName evidence="1">Uncharacterized protein</fullName>
    </submittedName>
</protein>
<sequence length="147" mass="15935">MTRPLTVEETTILNQLASGYTVGQLAALAPSRARDIRNTAARARRALGARSIDEALQIHRAQQQETSPARNLTAAADRLIDGTPLITDSNLAQVLSQWLEAAAARERANEAAAARVYTTPAEQAAWLEDHRDHHALAVARQILGDQP</sequence>
<evidence type="ECO:0000313" key="2">
    <source>
        <dbReference type="Proteomes" id="UP000266906"/>
    </source>
</evidence>
<accession>A0A3N4RJW7</accession>
<dbReference type="Proteomes" id="UP000266906">
    <property type="component" value="Unassembled WGS sequence"/>
</dbReference>
<evidence type="ECO:0000313" key="1">
    <source>
        <dbReference type="EMBL" id="RPE27330.1"/>
    </source>
</evidence>
<organism evidence="1 2">
    <name type="scientific">Kitasatospora cineracea</name>
    <dbReference type="NCBI Taxonomy" id="88074"/>
    <lineage>
        <taxon>Bacteria</taxon>
        <taxon>Bacillati</taxon>
        <taxon>Actinomycetota</taxon>
        <taxon>Actinomycetes</taxon>
        <taxon>Kitasatosporales</taxon>
        <taxon>Streptomycetaceae</taxon>
        <taxon>Kitasatospora</taxon>
    </lineage>
</organism>
<name>A0A3N4RJW7_9ACTN</name>
<reference evidence="1 2" key="1">
    <citation type="submission" date="2018-11" db="EMBL/GenBank/DDBJ databases">
        <title>Sequencing the genomes of 1000 actinobacteria strains.</title>
        <authorList>
            <person name="Klenk H.-P."/>
        </authorList>
    </citation>
    <scope>NUCLEOTIDE SEQUENCE [LARGE SCALE GENOMIC DNA]</scope>
    <source>
        <strain evidence="1 2">DSM 44781</strain>
    </source>
</reference>
<dbReference type="RefSeq" id="WP_123821679.1">
    <property type="nucleotide sequence ID" value="NZ_RKQG01000004.1"/>
</dbReference>
<keyword evidence="2" id="KW-1185">Reference proteome</keyword>
<dbReference type="AlphaFoldDB" id="A0A3N4RJW7"/>
<gene>
    <name evidence="1" type="ORF">EDD38_7475</name>
</gene>
<proteinExistence type="predicted"/>
<comment type="caution">
    <text evidence="1">The sequence shown here is derived from an EMBL/GenBank/DDBJ whole genome shotgun (WGS) entry which is preliminary data.</text>
</comment>